<dbReference type="GO" id="GO:0008270">
    <property type="term" value="F:zinc ion binding"/>
    <property type="evidence" value="ECO:0007669"/>
    <property type="project" value="UniProtKB-KW"/>
</dbReference>
<proteinExistence type="predicted"/>
<dbReference type="EMBL" id="QGNW01001534">
    <property type="protein sequence ID" value="RVW37574.1"/>
    <property type="molecule type" value="Genomic_DNA"/>
</dbReference>
<feature type="domain" description="Integrase catalytic" evidence="5">
    <location>
        <begin position="374"/>
        <end position="491"/>
    </location>
</feature>
<dbReference type="GO" id="GO:0015074">
    <property type="term" value="P:DNA integration"/>
    <property type="evidence" value="ECO:0007669"/>
    <property type="project" value="InterPro"/>
</dbReference>
<dbReference type="InterPro" id="IPR001584">
    <property type="entry name" value="Integrase_cat-core"/>
</dbReference>
<dbReference type="PANTHER" id="PTHR11439">
    <property type="entry name" value="GAG-POL-RELATED RETROTRANSPOSON"/>
    <property type="match status" value="1"/>
</dbReference>
<dbReference type="AlphaFoldDB" id="A0A438DQ73"/>
<dbReference type="SMART" id="SM00343">
    <property type="entry name" value="ZnF_C2HC"/>
    <property type="match status" value="2"/>
</dbReference>
<dbReference type="SUPFAM" id="SSF53098">
    <property type="entry name" value="Ribonuclease H-like"/>
    <property type="match status" value="1"/>
</dbReference>
<protein>
    <submittedName>
        <fullName evidence="6">Retrovirus-related Pol polyprotein from transposon RE1</fullName>
    </submittedName>
</protein>
<dbReference type="Pfam" id="PF22936">
    <property type="entry name" value="Pol_BBD"/>
    <property type="match status" value="1"/>
</dbReference>
<evidence type="ECO:0000256" key="3">
    <source>
        <dbReference type="SAM" id="MobiDB-lite"/>
    </source>
</evidence>
<evidence type="ECO:0000256" key="1">
    <source>
        <dbReference type="ARBA" id="ARBA00022750"/>
    </source>
</evidence>
<organism evidence="6 7">
    <name type="scientific">Vitis vinifera</name>
    <name type="common">Grape</name>
    <dbReference type="NCBI Taxonomy" id="29760"/>
    <lineage>
        <taxon>Eukaryota</taxon>
        <taxon>Viridiplantae</taxon>
        <taxon>Streptophyta</taxon>
        <taxon>Embryophyta</taxon>
        <taxon>Tracheophyta</taxon>
        <taxon>Spermatophyta</taxon>
        <taxon>Magnoliopsida</taxon>
        <taxon>eudicotyledons</taxon>
        <taxon>Gunneridae</taxon>
        <taxon>Pentapetalae</taxon>
        <taxon>rosids</taxon>
        <taxon>Vitales</taxon>
        <taxon>Vitaceae</taxon>
        <taxon>Viteae</taxon>
        <taxon>Vitis</taxon>
    </lineage>
</organism>
<evidence type="ECO:0000259" key="5">
    <source>
        <dbReference type="PROSITE" id="PS50994"/>
    </source>
</evidence>
<dbReference type="Pfam" id="PF00098">
    <property type="entry name" value="zf-CCHC"/>
    <property type="match status" value="1"/>
</dbReference>
<dbReference type="Gene3D" id="3.30.420.10">
    <property type="entry name" value="Ribonuclease H-like superfamily/Ribonuclease H"/>
    <property type="match status" value="1"/>
</dbReference>
<dbReference type="PANTHER" id="PTHR11439:SF503">
    <property type="entry name" value="CYSTEINE-RICH RLK (RECEPTOR-LIKE PROTEIN KINASE) 8"/>
    <property type="match status" value="1"/>
</dbReference>
<dbReference type="Proteomes" id="UP000288805">
    <property type="component" value="Unassembled WGS sequence"/>
</dbReference>
<accession>A0A438DQ73</accession>
<dbReference type="PROSITE" id="PS50158">
    <property type="entry name" value="ZF_CCHC"/>
    <property type="match status" value="1"/>
</dbReference>
<dbReference type="Pfam" id="PF00665">
    <property type="entry name" value="rve"/>
    <property type="match status" value="1"/>
</dbReference>
<feature type="region of interest" description="Disordered" evidence="3">
    <location>
        <begin position="82"/>
        <end position="139"/>
    </location>
</feature>
<reference evidence="6 7" key="1">
    <citation type="journal article" date="2018" name="PLoS Genet.">
        <title>Population sequencing reveals clonal diversity and ancestral inbreeding in the grapevine cultivar Chardonnay.</title>
        <authorList>
            <person name="Roach M.J."/>
            <person name="Johnson D.L."/>
            <person name="Bohlmann J."/>
            <person name="van Vuuren H.J."/>
            <person name="Jones S.J."/>
            <person name="Pretorius I.S."/>
            <person name="Schmidt S.A."/>
            <person name="Borneman A.R."/>
        </authorList>
    </citation>
    <scope>NUCLEOTIDE SEQUENCE [LARGE SCALE GENOMIC DNA]</scope>
    <source>
        <strain evidence="7">cv. Chardonnay</strain>
        <tissue evidence="6">Leaf</tissue>
    </source>
</reference>
<feature type="compositionally biased region" description="Basic and acidic residues" evidence="3">
    <location>
        <begin position="114"/>
        <end position="124"/>
    </location>
</feature>
<dbReference type="SUPFAM" id="SSF56672">
    <property type="entry name" value="DNA/RNA polymerases"/>
    <property type="match status" value="1"/>
</dbReference>
<keyword evidence="1" id="KW-0064">Aspartyl protease</keyword>
<evidence type="ECO:0000313" key="7">
    <source>
        <dbReference type="Proteomes" id="UP000288805"/>
    </source>
</evidence>
<dbReference type="InterPro" id="IPR054722">
    <property type="entry name" value="PolX-like_BBD"/>
</dbReference>
<dbReference type="Pfam" id="PF07727">
    <property type="entry name" value="RVT_2"/>
    <property type="match status" value="1"/>
</dbReference>
<keyword evidence="1" id="KW-0378">Hydrolase</keyword>
<evidence type="ECO:0000259" key="4">
    <source>
        <dbReference type="PROSITE" id="PS50158"/>
    </source>
</evidence>
<evidence type="ECO:0000313" key="6">
    <source>
        <dbReference type="EMBL" id="RVW37574.1"/>
    </source>
</evidence>
<dbReference type="InterPro" id="IPR025724">
    <property type="entry name" value="GAG-pre-integrase_dom"/>
</dbReference>
<dbReference type="SUPFAM" id="SSF57756">
    <property type="entry name" value="Retrovirus zinc finger-like domains"/>
    <property type="match status" value="1"/>
</dbReference>
<comment type="caution">
    <text evidence="6">The sequence shown here is derived from an EMBL/GenBank/DDBJ whole genome shotgun (WGS) entry which is preliminary data.</text>
</comment>
<dbReference type="GO" id="GO:0003676">
    <property type="term" value="F:nucleic acid binding"/>
    <property type="evidence" value="ECO:0007669"/>
    <property type="project" value="InterPro"/>
</dbReference>
<keyword evidence="1" id="KW-0645">Protease</keyword>
<keyword evidence="2" id="KW-0863">Zinc-finger</keyword>
<feature type="domain" description="CCHC-type" evidence="4">
    <location>
        <begin position="150"/>
        <end position="166"/>
    </location>
</feature>
<dbReference type="Pfam" id="PF14223">
    <property type="entry name" value="Retrotran_gag_2"/>
    <property type="match status" value="1"/>
</dbReference>
<name>A0A438DQ73_VITVI</name>
<dbReference type="GO" id="GO:0004190">
    <property type="term" value="F:aspartic-type endopeptidase activity"/>
    <property type="evidence" value="ECO:0007669"/>
    <property type="project" value="UniProtKB-KW"/>
</dbReference>
<dbReference type="InterPro" id="IPR012337">
    <property type="entry name" value="RNaseH-like_sf"/>
</dbReference>
<dbReference type="PROSITE" id="PS50994">
    <property type="entry name" value="INTEGRASE"/>
    <property type="match status" value="1"/>
</dbReference>
<dbReference type="InterPro" id="IPR036397">
    <property type="entry name" value="RNaseH_sf"/>
</dbReference>
<dbReference type="InterPro" id="IPR001878">
    <property type="entry name" value="Znf_CCHC"/>
</dbReference>
<dbReference type="InterPro" id="IPR013103">
    <property type="entry name" value="RVT_2"/>
</dbReference>
<dbReference type="InterPro" id="IPR057670">
    <property type="entry name" value="SH3_retrovirus"/>
</dbReference>
<dbReference type="Pfam" id="PF13976">
    <property type="entry name" value="gag_pre-integrs"/>
    <property type="match status" value="1"/>
</dbReference>
<keyword evidence="2" id="KW-0862">Zinc</keyword>
<dbReference type="InterPro" id="IPR036875">
    <property type="entry name" value="Znf_CCHC_sf"/>
</dbReference>
<keyword evidence="2" id="KW-0479">Metal-binding</keyword>
<dbReference type="InterPro" id="IPR043502">
    <property type="entry name" value="DNA/RNA_pol_sf"/>
</dbReference>
<sequence length="1091" mass="125414">MLKMKETENIKDYSDKLLGIVNKVRLLGKDFSDERIVQKILVTLPEKYESKISSLEESKDLSSISLAELVNALQAQEQRRMIRKEESMEGALQAKAENSGGGKDKKNNNKKKNNKTDNNNKNKDGTYPPCPHCKKTNHPQRKCWWRPDVKCRKCGQIGHMERICKSQQHEEAKASTEQHQEEQLFVATCFTTSNSSSDSWLIDSGCTNHMTNDQELFKELDKTIISKVKIGNGEFISVKGKGTVAIESLTGLKYITDVLYVPDIDQNLLSVGQLIEKGFKVIFEDKWCMIKDAKGRDVFKVKMRAKGFALNLMEDEQIAFSSTVSNAELWHRRLGHFHHVGLLYMQKQNLVKGVPLLEDKLADCVACQYGKQTRRPFPQTAWRAMHKLQLVHTDVGGPQKTPSLNGSKYYIAFIDDYTRFCWIYFLKSKSEVANVFWKYKAWVENQSSCRMQKIRSDNGKEYTNEIFDKFCEEAGIEHQLTTPYTPQQNGVKRDKLDKKAEPGVFIGYSNSSKAYRIFQPQNGKILVSRDVKFMEDRQWNWEESIKMQLPKVPQYFDEDIDDVPVRGIRSLSDVYERNNVAVFEPAEFEEAEKDDKWIEAMKEELRMIEKNDTWELVDRPQHRKVIGVKWVYRTKLNADGSVNKYKARLVVKGYSQVFGVDFSETFAPVARLDTIRMLLALTAQKGWKTYQLDVKSAFLNGYLQKEIYVEQPEGFQVKGQEEKVYLLKKALYGLKQAPRAWYSRIDEHLQSLGFVKSPSEATLYVKGTDANLIVVSVYVDDLLVTGSNEKLVKEFKAEMLKVFEMTDLGLMSYFLGMEVKQDHGGVFISQKKYAKEILNKFHMDDCKRTSTPMNQKEKFSKDDGTEKVDESQYRSLIGCLMYLTATRPDIMFSVSLLSRFMHCASEVHFQAAKRIVRYIKGTTNYGIKYSYCQNFKLHGYSDSDWAGSIDDMRSTTGFCFNFGSGIFSWSSKKQDVIAQSTAEAEYVAANATVNQAIWIRKILADLHMKQNEPTQIHVDNQAAIAISNDSVFHGKTKHFKIKLYHLREEQKDGEVKLLYCKTEDQIADVLTKALPKARFETLRGKIGLCSY</sequence>
<gene>
    <name evidence="6" type="primary">RE1_3494</name>
    <name evidence="6" type="ORF">CK203_073938</name>
</gene>
<dbReference type="Gene3D" id="4.10.60.10">
    <property type="entry name" value="Zinc finger, CCHC-type"/>
    <property type="match status" value="1"/>
</dbReference>
<dbReference type="CDD" id="cd09272">
    <property type="entry name" value="RNase_HI_RT_Ty1"/>
    <property type="match status" value="1"/>
</dbReference>
<evidence type="ECO:0000256" key="2">
    <source>
        <dbReference type="PROSITE-ProRule" id="PRU00047"/>
    </source>
</evidence>
<dbReference type="Pfam" id="PF25597">
    <property type="entry name" value="SH3_retrovirus"/>
    <property type="match status" value="1"/>
</dbReference>